<reference evidence="2" key="2">
    <citation type="submission" date="2018-08" db="UniProtKB">
        <authorList>
            <consortium name="EnsemblPlants"/>
        </authorList>
    </citation>
    <scope>IDENTIFICATION</scope>
    <source>
        <strain evidence="2">Yugu1</strain>
    </source>
</reference>
<keyword evidence="3" id="KW-1185">Reference proteome</keyword>
<dbReference type="InParanoid" id="K3XZ99"/>
<organism evidence="2 3">
    <name type="scientific">Setaria italica</name>
    <name type="common">Foxtail millet</name>
    <name type="synonym">Panicum italicum</name>
    <dbReference type="NCBI Taxonomy" id="4555"/>
    <lineage>
        <taxon>Eukaryota</taxon>
        <taxon>Viridiplantae</taxon>
        <taxon>Streptophyta</taxon>
        <taxon>Embryophyta</taxon>
        <taxon>Tracheophyta</taxon>
        <taxon>Spermatophyta</taxon>
        <taxon>Magnoliopsida</taxon>
        <taxon>Liliopsida</taxon>
        <taxon>Poales</taxon>
        <taxon>Poaceae</taxon>
        <taxon>PACMAD clade</taxon>
        <taxon>Panicoideae</taxon>
        <taxon>Panicodae</taxon>
        <taxon>Paniceae</taxon>
        <taxon>Cenchrinae</taxon>
        <taxon>Setaria</taxon>
    </lineage>
</organism>
<protein>
    <submittedName>
        <fullName evidence="2">Uncharacterized protein</fullName>
    </submittedName>
</protein>
<evidence type="ECO:0000313" key="2">
    <source>
        <dbReference type="EnsemblPlants" id="KQL11068"/>
    </source>
</evidence>
<evidence type="ECO:0000256" key="1">
    <source>
        <dbReference type="SAM" id="MobiDB-lite"/>
    </source>
</evidence>
<feature type="region of interest" description="Disordered" evidence="1">
    <location>
        <begin position="179"/>
        <end position="217"/>
    </location>
</feature>
<dbReference type="Gramene" id="KQL11068">
    <property type="protein sequence ID" value="KQL11068"/>
    <property type="gene ID" value="SETIT_007258mg"/>
</dbReference>
<dbReference type="HOGENOM" id="CLU_1274146_0_0_1"/>
<dbReference type="EMBL" id="AGNK02002564">
    <property type="status" value="NOT_ANNOTATED_CDS"/>
    <property type="molecule type" value="Genomic_DNA"/>
</dbReference>
<dbReference type="EnsemblPlants" id="KQL11068">
    <property type="protein sequence ID" value="KQL11068"/>
    <property type="gene ID" value="SETIT_007258mg"/>
</dbReference>
<dbReference type="Proteomes" id="UP000004995">
    <property type="component" value="Unassembled WGS sequence"/>
</dbReference>
<dbReference type="AlphaFoldDB" id="K3XZ99"/>
<feature type="compositionally biased region" description="Polar residues" evidence="1">
    <location>
        <begin position="83"/>
        <end position="93"/>
    </location>
</feature>
<feature type="compositionally biased region" description="Basic and acidic residues" evidence="1">
    <location>
        <begin position="208"/>
        <end position="217"/>
    </location>
</feature>
<sequence>MTNSPWTSRWAPKRWSPSGTGPEKLLLARSTSISLPDVAMELGIAPVKALLDRFSFWSPLSAANAPSGISPESPFWDRKRNLSAGSADTSGNAPSLERREQAQVRRGALQAVSLQLQHHHAAAGALPHPDPPRRVVAAGVAGRARVRHPLVQLLRRAAVRPTQRVAERLQHVGLRRLSRRRREDERHRGQEEEHPGGLAGHGLGRWGCPRERVRAAH</sequence>
<evidence type="ECO:0000313" key="3">
    <source>
        <dbReference type="Proteomes" id="UP000004995"/>
    </source>
</evidence>
<accession>K3XZ99</accession>
<name>K3XZ99_SETIT</name>
<feature type="region of interest" description="Disordered" evidence="1">
    <location>
        <begin position="80"/>
        <end position="101"/>
    </location>
</feature>
<proteinExistence type="predicted"/>
<reference evidence="3" key="1">
    <citation type="journal article" date="2012" name="Nat. Biotechnol.">
        <title>Reference genome sequence of the model plant Setaria.</title>
        <authorList>
            <person name="Bennetzen J.L."/>
            <person name="Schmutz J."/>
            <person name="Wang H."/>
            <person name="Percifield R."/>
            <person name="Hawkins J."/>
            <person name="Pontaroli A.C."/>
            <person name="Estep M."/>
            <person name="Feng L."/>
            <person name="Vaughn J.N."/>
            <person name="Grimwood J."/>
            <person name="Jenkins J."/>
            <person name="Barry K."/>
            <person name="Lindquist E."/>
            <person name="Hellsten U."/>
            <person name="Deshpande S."/>
            <person name="Wang X."/>
            <person name="Wu X."/>
            <person name="Mitros T."/>
            <person name="Triplett J."/>
            <person name="Yang X."/>
            <person name="Ye C.Y."/>
            <person name="Mauro-Herrera M."/>
            <person name="Wang L."/>
            <person name="Li P."/>
            <person name="Sharma M."/>
            <person name="Sharma R."/>
            <person name="Ronald P.C."/>
            <person name="Panaud O."/>
            <person name="Kellogg E.A."/>
            <person name="Brutnell T.P."/>
            <person name="Doust A.N."/>
            <person name="Tuskan G.A."/>
            <person name="Rokhsar D."/>
            <person name="Devos K.M."/>
        </authorList>
    </citation>
    <scope>NUCLEOTIDE SEQUENCE [LARGE SCALE GENOMIC DNA]</scope>
    <source>
        <strain evidence="3">cv. Yugu1</strain>
    </source>
</reference>
<feature type="compositionally biased region" description="Basic and acidic residues" evidence="1">
    <location>
        <begin position="181"/>
        <end position="195"/>
    </location>
</feature>